<evidence type="ECO:0008006" key="4">
    <source>
        <dbReference type="Google" id="ProtNLM"/>
    </source>
</evidence>
<feature type="chain" id="PRO_5023904759" description="DUF2092 domain-containing protein" evidence="1">
    <location>
        <begin position="21"/>
        <end position="133"/>
    </location>
</feature>
<evidence type="ECO:0000313" key="2">
    <source>
        <dbReference type="EMBL" id="GEA28077.1"/>
    </source>
</evidence>
<gene>
    <name evidence="2" type="ORF">MiAbW_02649</name>
</gene>
<feature type="signal peptide" evidence="1">
    <location>
        <begin position="1"/>
        <end position="20"/>
    </location>
</feature>
<protein>
    <recommendedName>
        <fullName evidence="4">DUF2092 domain-containing protein</fullName>
    </recommendedName>
</protein>
<organism evidence="2 3">
    <name type="scientific">Microcystis aeruginosa NIES-4325</name>
    <dbReference type="NCBI Taxonomy" id="2569534"/>
    <lineage>
        <taxon>Bacteria</taxon>
        <taxon>Bacillati</taxon>
        <taxon>Cyanobacteriota</taxon>
        <taxon>Cyanophyceae</taxon>
        <taxon>Oscillatoriophycideae</taxon>
        <taxon>Chroococcales</taxon>
        <taxon>Microcystaceae</taxon>
        <taxon>Microcystis</taxon>
    </lineage>
</organism>
<dbReference type="InterPro" id="IPR029046">
    <property type="entry name" value="LolA/LolB/LppX"/>
</dbReference>
<dbReference type="AlphaFoldDB" id="A0A5J4FAL5"/>
<proteinExistence type="predicted"/>
<dbReference type="Pfam" id="PF09865">
    <property type="entry name" value="DUF2092"/>
    <property type="match status" value="1"/>
</dbReference>
<dbReference type="Proteomes" id="UP000376575">
    <property type="component" value="Unassembled WGS sequence"/>
</dbReference>
<name>A0A5J4FAL5_MICAE</name>
<evidence type="ECO:0000256" key="1">
    <source>
        <dbReference type="SAM" id="SignalP"/>
    </source>
</evidence>
<sequence length="133" mass="15204">MIMPRFVPILSRLLPWVAAAGVLAEIPTLSQEIRPKTAEQVIEQLCANLTKQRSFTVNMDVTYDDILDSGAKVQYSAYQNIWVKKPDRLRSDYTGDERVTRFFYDGKTFTLADLERDLYVTKPAPNTLDEALD</sequence>
<keyword evidence="1" id="KW-0732">Signal</keyword>
<dbReference type="EMBL" id="BJKP01000025">
    <property type="protein sequence ID" value="GEA28077.1"/>
    <property type="molecule type" value="Genomic_DNA"/>
</dbReference>
<reference evidence="2 3" key="1">
    <citation type="journal article" date="2019" name="FEMS Microbiol. Lett.">
        <title>A novel salt-tolerant genotype illuminates the sucrose gene evolution in freshwater bloom-forming cyanobacterium Microcystis aeruginosa.</title>
        <authorList>
            <person name="Tanabe Y."/>
            <person name="Yamaguchi H."/>
            <person name="Sano T."/>
            <person name="Kawachi M."/>
        </authorList>
    </citation>
    <scope>NUCLEOTIDE SEQUENCE [LARGE SCALE GENOMIC DNA]</scope>
    <source>
        <strain evidence="2 3">NIES-4325</strain>
    </source>
</reference>
<dbReference type="InterPro" id="IPR019207">
    <property type="entry name" value="DUF2092"/>
</dbReference>
<evidence type="ECO:0000313" key="3">
    <source>
        <dbReference type="Proteomes" id="UP000376575"/>
    </source>
</evidence>
<accession>A0A5J4FAL5</accession>
<comment type="caution">
    <text evidence="2">The sequence shown here is derived from an EMBL/GenBank/DDBJ whole genome shotgun (WGS) entry which is preliminary data.</text>
</comment>
<dbReference type="SUPFAM" id="SSF89392">
    <property type="entry name" value="Prokaryotic lipoproteins and lipoprotein localization factors"/>
    <property type="match status" value="1"/>
</dbReference>